<dbReference type="Proteomes" id="UP001172102">
    <property type="component" value="Unassembled WGS sequence"/>
</dbReference>
<dbReference type="EMBL" id="JAUKUA010000001">
    <property type="protein sequence ID" value="KAK0730131.1"/>
    <property type="molecule type" value="Genomic_DNA"/>
</dbReference>
<proteinExistence type="predicted"/>
<evidence type="ECO:0000313" key="2">
    <source>
        <dbReference type="Proteomes" id="UP001172102"/>
    </source>
</evidence>
<dbReference type="PANTHER" id="PTHR36847:SF1">
    <property type="entry name" value="AMIDOLIGASE ENZYME"/>
    <property type="match status" value="1"/>
</dbReference>
<accession>A0AA40EAJ2</accession>
<reference evidence="1" key="1">
    <citation type="submission" date="2023-06" db="EMBL/GenBank/DDBJ databases">
        <title>Genome-scale phylogeny and comparative genomics of the fungal order Sordariales.</title>
        <authorList>
            <consortium name="Lawrence Berkeley National Laboratory"/>
            <person name="Hensen N."/>
            <person name="Bonometti L."/>
            <person name="Westerberg I."/>
            <person name="Brannstrom I.O."/>
            <person name="Guillou S."/>
            <person name="Cros-Aarteil S."/>
            <person name="Calhoun S."/>
            <person name="Haridas S."/>
            <person name="Kuo A."/>
            <person name="Mondo S."/>
            <person name="Pangilinan J."/>
            <person name="Riley R."/>
            <person name="Labutti K."/>
            <person name="Andreopoulos B."/>
            <person name="Lipzen A."/>
            <person name="Chen C."/>
            <person name="Yanf M."/>
            <person name="Daum C."/>
            <person name="Ng V."/>
            <person name="Clum A."/>
            <person name="Steindorff A."/>
            <person name="Ohm R."/>
            <person name="Martin F."/>
            <person name="Silar P."/>
            <person name="Natvig D."/>
            <person name="Lalanne C."/>
            <person name="Gautier V."/>
            <person name="Ament-Velasquez S.L."/>
            <person name="Kruys A."/>
            <person name="Hutchinson M.I."/>
            <person name="Powell A.J."/>
            <person name="Barry K."/>
            <person name="Miller A.N."/>
            <person name="Grigoriev I.V."/>
            <person name="Debuchy R."/>
            <person name="Gladieux P."/>
            <person name="Thoren M.H."/>
            <person name="Johannesson H."/>
        </authorList>
    </citation>
    <scope>NUCLEOTIDE SEQUENCE</scope>
    <source>
        <strain evidence="1">SMH4607-1</strain>
    </source>
</reference>
<name>A0AA40EAJ2_9PEZI</name>
<organism evidence="1 2">
    <name type="scientific">Lasiosphaeris hirsuta</name>
    <dbReference type="NCBI Taxonomy" id="260670"/>
    <lineage>
        <taxon>Eukaryota</taxon>
        <taxon>Fungi</taxon>
        <taxon>Dikarya</taxon>
        <taxon>Ascomycota</taxon>
        <taxon>Pezizomycotina</taxon>
        <taxon>Sordariomycetes</taxon>
        <taxon>Sordariomycetidae</taxon>
        <taxon>Sordariales</taxon>
        <taxon>Lasiosphaeriaceae</taxon>
        <taxon>Lasiosphaeris</taxon>
    </lineage>
</organism>
<keyword evidence="2" id="KW-1185">Reference proteome</keyword>
<evidence type="ECO:0000313" key="1">
    <source>
        <dbReference type="EMBL" id="KAK0730131.1"/>
    </source>
</evidence>
<protein>
    <submittedName>
        <fullName evidence="1">Uncharacterized protein</fullName>
    </submittedName>
</protein>
<dbReference type="PANTHER" id="PTHR36847">
    <property type="entry name" value="AMIDOLIGASE ENZYME"/>
    <property type="match status" value="1"/>
</dbReference>
<sequence>MQQQTPPATPPKLHLVTAGITDKLAGQHLEPLPCPDEIDRPDDLAVAVEMKFLLPLLCPASADPDPNHKAPIQSVDTSQPYQTQAYELIAETIRTTGQNAITINAISDRNLAERDFWATHWIVKRANSAEPGPDEEAGAKQLAYVWVPVEISSPKRRAPRISSSSLGGLGDDNTKTQQQLNDVLAALCERHRLEANYTCEVHIHVGRMDGRRLALSTLKNLAMLLWLAEPRLRSIRDPRSPNINNKYTWGSEMRKYSRLAQLADKADNFAKDDSGPLADAFRQKMSTRDHMALGEIWAAESHLRLGLLLSGESKQFRRLGFNFSAFGEEDERARRSPPTVEFRMMEGTVESRLITSWLLICGNIVQVATLGPSDPRFILAMSRLLVAERPGGLPLGHGAYFGSGGEAETLGVIRGREFRELMQDLGVPRSVYAGFEEKVTRDHRELPLTYYRV</sequence>
<gene>
    <name evidence="1" type="ORF">B0H67DRAFT_474094</name>
</gene>
<comment type="caution">
    <text evidence="1">The sequence shown here is derived from an EMBL/GenBank/DDBJ whole genome shotgun (WGS) entry which is preliminary data.</text>
</comment>
<dbReference type="AlphaFoldDB" id="A0AA40EAJ2"/>